<dbReference type="Pfam" id="PF25482">
    <property type="entry name" value="DUF7905"/>
    <property type="match status" value="1"/>
</dbReference>
<protein>
    <recommendedName>
        <fullName evidence="2">DUF7905 domain-containing protein</fullName>
    </recommendedName>
</protein>
<organism evidence="3 4">
    <name type="scientific">Trichodelitschia bisporula</name>
    <dbReference type="NCBI Taxonomy" id="703511"/>
    <lineage>
        <taxon>Eukaryota</taxon>
        <taxon>Fungi</taxon>
        <taxon>Dikarya</taxon>
        <taxon>Ascomycota</taxon>
        <taxon>Pezizomycotina</taxon>
        <taxon>Dothideomycetes</taxon>
        <taxon>Dothideomycetes incertae sedis</taxon>
        <taxon>Phaeotrichales</taxon>
        <taxon>Phaeotrichaceae</taxon>
        <taxon>Trichodelitschia</taxon>
    </lineage>
</organism>
<evidence type="ECO:0000313" key="4">
    <source>
        <dbReference type="Proteomes" id="UP000799640"/>
    </source>
</evidence>
<dbReference type="AlphaFoldDB" id="A0A6G1HZ50"/>
<gene>
    <name evidence="3" type="ORF">EJ06DRAFT_555822</name>
</gene>
<feature type="compositionally biased region" description="Low complexity" evidence="1">
    <location>
        <begin position="154"/>
        <end position="164"/>
    </location>
</feature>
<feature type="domain" description="DUF7905" evidence="2">
    <location>
        <begin position="580"/>
        <end position="904"/>
    </location>
</feature>
<evidence type="ECO:0000256" key="1">
    <source>
        <dbReference type="SAM" id="MobiDB-lite"/>
    </source>
</evidence>
<dbReference type="EMBL" id="ML996693">
    <property type="protein sequence ID" value="KAF2401214.1"/>
    <property type="molecule type" value="Genomic_DNA"/>
</dbReference>
<evidence type="ECO:0000313" key="3">
    <source>
        <dbReference type="EMBL" id="KAF2401214.1"/>
    </source>
</evidence>
<reference evidence="3" key="1">
    <citation type="journal article" date="2020" name="Stud. Mycol.">
        <title>101 Dothideomycetes genomes: a test case for predicting lifestyles and emergence of pathogens.</title>
        <authorList>
            <person name="Haridas S."/>
            <person name="Albert R."/>
            <person name="Binder M."/>
            <person name="Bloem J."/>
            <person name="Labutti K."/>
            <person name="Salamov A."/>
            <person name="Andreopoulos B."/>
            <person name="Baker S."/>
            <person name="Barry K."/>
            <person name="Bills G."/>
            <person name="Bluhm B."/>
            <person name="Cannon C."/>
            <person name="Castanera R."/>
            <person name="Culley D."/>
            <person name="Daum C."/>
            <person name="Ezra D."/>
            <person name="Gonzalez J."/>
            <person name="Henrissat B."/>
            <person name="Kuo A."/>
            <person name="Liang C."/>
            <person name="Lipzen A."/>
            <person name="Lutzoni F."/>
            <person name="Magnuson J."/>
            <person name="Mondo S."/>
            <person name="Nolan M."/>
            <person name="Ohm R."/>
            <person name="Pangilinan J."/>
            <person name="Park H.-J."/>
            <person name="Ramirez L."/>
            <person name="Alfaro M."/>
            <person name="Sun H."/>
            <person name="Tritt A."/>
            <person name="Yoshinaga Y."/>
            <person name="Zwiers L.-H."/>
            <person name="Turgeon B."/>
            <person name="Goodwin S."/>
            <person name="Spatafora J."/>
            <person name="Crous P."/>
            <person name="Grigoriev I."/>
        </authorList>
    </citation>
    <scope>NUCLEOTIDE SEQUENCE</scope>
    <source>
        <strain evidence="3">CBS 262.69</strain>
    </source>
</reference>
<evidence type="ECO:0000259" key="2">
    <source>
        <dbReference type="Pfam" id="PF25482"/>
    </source>
</evidence>
<accession>A0A6G1HZ50</accession>
<proteinExistence type="predicted"/>
<feature type="region of interest" description="Disordered" evidence="1">
    <location>
        <begin position="154"/>
        <end position="207"/>
    </location>
</feature>
<name>A0A6G1HZ50_9PEZI</name>
<dbReference type="OrthoDB" id="4739136at2759"/>
<feature type="compositionally biased region" description="Polar residues" evidence="1">
    <location>
        <begin position="171"/>
        <end position="199"/>
    </location>
</feature>
<dbReference type="InterPro" id="IPR057227">
    <property type="entry name" value="DUF7905"/>
</dbReference>
<sequence length="972" mass="109328">MTDPAHINTRVRYVLKSDHLVPSRGYHVTHLHGVQQVNNDGNLGNLEITTAEEHTLPGRDRVITTSHDTYPASNSTPFPTSERSAHIISGYGLYTPRLAQLALNTLEDEIVSDATMSTTYEHRSAVNGTIRDNSSISSRIQKITFSLIQETASSRASASASPHATHLPNHGDSTTVNTPKKVRVTNSDEQTRLVNSSVSDSEDITPSPCTVISAADAGSVTDDLRWELDSNLSAPTCESWDYVDKEDEATCASQRKCLNAPCREDGAYSARKAFEKNEAHNAEFHVPRGIDLLRIHRSEITEGLKPLFMLDIERSTQVYLLYKQVRGVWIVYIWGTDSMIDQAAAELENWVNEVLCHRNGTKSGSSAPLLVKTTMASAALWETAPLVITCNERKLARELLQAAELWKDKIVDSNKQHPFVVLVQIEYGLQELFGRSLIFMTQLRRASKCGVSVLDPSLSMGILTVILYAEKEEPLVKAHGLLRLLMAQQASKCLPQLQRFLFKPIKLRETDVHMTHYRPYNPVTKHRGNKQPMGSMVLMLEKSSFVECLHPQLPAYPLHAVQPLGSLNHDLIPLDDEQFNRQRLKQWTSSVLKSLKCFGGHISIRAHVGTCVFTNVRRPHGSMMELRNVQALLSRRNGDNNKVKSFFASDLASGKSDPDGIPGLFSALLYAGELSIDLAAVTTQMKRGFDFYRPVYAASFLIRAPRRWQGALRLEVEYIEKFEESGAFLSKHRWFLLKPDTEDLTRWLDVNIIDLKDSKLSYNVRITGDRVLSHGEVARLPAPYTEFLQELQFQPEAFEHRPPKPAWVIPRNRKGGHKVPLLSYHQKRYWRFRVKETGHDLELYTKQAVHVGQSAGRSKDSEFRASNSKWHIELYQKNWDLALDTNHELGVAQYAKWDPEHLLCAGQCAGDCFGSNSYGCERLLRAMNIVTDIVKRMPVNVNGGWTPPSNSVGEDKVIKPTLVAQTQPCSQV</sequence>
<dbReference type="Proteomes" id="UP000799640">
    <property type="component" value="Unassembled WGS sequence"/>
</dbReference>
<keyword evidence="4" id="KW-1185">Reference proteome</keyword>